<proteinExistence type="predicted"/>
<dbReference type="EMBL" id="GG663748">
    <property type="protein sequence ID" value="EEH52514.1"/>
    <property type="molecule type" value="Genomic_DNA"/>
</dbReference>
<feature type="transmembrane region" description="Helical" evidence="2">
    <location>
        <begin position="320"/>
        <end position="341"/>
    </location>
</feature>
<evidence type="ECO:0000256" key="2">
    <source>
        <dbReference type="SAM" id="Phobius"/>
    </source>
</evidence>
<feature type="region of interest" description="Disordered" evidence="1">
    <location>
        <begin position="1"/>
        <end position="72"/>
    </location>
</feature>
<organism evidence="4">
    <name type="scientific">Micromonas pusilla (strain CCMP1545)</name>
    <name type="common">Picoplanktonic green alga</name>
    <dbReference type="NCBI Taxonomy" id="564608"/>
    <lineage>
        <taxon>Eukaryota</taxon>
        <taxon>Viridiplantae</taxon>
        <taxon>Chlorophyta</taxon>
        <taxon>Mamiellophyceae</taxon>
        <taxon>Mamiellales</taxon>
        <taxon>Mamiellaceae</taxon>
        <taxon>Micromonas</taxon>
    </lineage>
</organism>
<keyword evidence="2" id="KW-0812">Transmembrane</keyword>
<dbReference type="AlphaFoldDB" id="C1N5K2"/>
<feature type="compositionally biased region" description="Basic and acidic residues" evidence="1">
    <location>
        <begin position="121"/>
        <end position="151"/>
    </location>
</feature>
<keyword evidence="2" id="KW-1133">Transmembrane helix</keyword>
<feature type="compositionally biased region" description="Basic and acidic residues" evidence="1">
    <location>
        <begin position="21"/>
        <end position="36"/>
    </location>
</feature>
<feature type="compositionally biased region" description="Basic and acidic residues" evidence="1">
    <location>
        <begin position="181"/>
        <end position="191"/>
    </location>
</feature>
<dbReference type="GeneID" id="9688817"/>
<feature type="compositionally biased region" description="Low complexity" evidence="1">
    <location>
        <begin position="103"/>
        <end position="117"/>
    </location>
</feature>
<feature type="compositionally biased region" description="Basic residues" evidence="1">
    <location>
        <begin position="230"/>
        <end position="243"/>
    </location>
</feature>
<gene>
    <name evidence="3" type="ORF">MICPUCDRAFT_52952</name>
</gene>
<accession>C1N5K2</accession>
<feature type="region of interest" description="Disordered" evidence="1">
    <location>
        <begin position="103"/>
        <end position="265"/>
    </location>
</feature>
<keyword evidence="4" id="KW-1185">Reference proteome</keyword>
<sequence>MRRANLNTRRPSLWAPLPPSLRRDSTVRDERDDSFITHDSSSSSSSSSSDDDEEAVRGGVLAGDVSVRGAPRSIERITRRSISSAVPPSPAVASFFPPTPTLTLASPSTSVSIASSPQDTDSERGDDAAAPRAAREEERSPMLPRRGGETRTRKRDRKNVASWLASGLENASSDDDDDDDVTRGNDAEATRRRANREAGAPIAVRDGNGNRNRNRFADHPGNAAADPTLRARRHGHKQKRRASRRDVEGAAEKANRRETRETKRRLARRRAYAPASAALVARLAAMYFAFVVIVLADVFATAMACYVNPGAHVMNDGADATWTAFCLMALIGAPAMAAHLAGW</sequence>
<evidence type="ECO:0000313" key="3">
    <source>
        <dbReference type="EMBL" id="EEH52514.1"/>
    </source>
</evidence>
<protein>
    <submittedName>
        <fullName evidence="3">Predicted protein</fullName>
    </submittedName>
</protein>
<feature type="compositionally biased region" description="Basic and acidic residues" evidence="1">
    <location>
        <begin position="244"/>
        <end position="261"/>
    </location>
</feature>
<dbReference type="Proteomes" id="UP000001876">
    <property type="component" value="Unassembled WGS sequence"/>
</dbReference>
<evidence type="ECO:0000313" key="4">
    <source>
        <dbReference type="Proteomes" id="UP000001876"/>
    </source>
</evidence>
<keyword evidence="2" id="KW-0472">Membrane</keyword>
<reference evidence="3 4" key="1">
    <citation type="journal article" date="2009" name="Science">
        <title>Green evolution and dynamic adaptations revealed by genomes of the marine picoeukaryotes Micromonas.</title>
        <authorList>
            <person name="Worden A.Z."/>
            <person name="Lee J.H."/>
            <person name="Mock T."/>
            <person name="Rouze P."/>
            <person name="Simmons M.P."/>
            <person name="Aerts A.L."/>
            <person name="Allen A.E."/>
            <person name="Cuvelier M.L."/>
            <person name="Derelle E."/>
            <person name="Everett M.V."/>
            <person name="Foulon E."/>
            <person name="Grimwood J."/>
            <person name="Gundlach H."/>
            <person name="Henrissat B."/>
            <person name="Napoli C."/>
            <person name="McDonald S.M."/>
            <person name="Parker M.S."/>
            <person name="Rombauts S."/>
            <person name="Salamov A."/>
            <person name="Von Dassow P."/>
            <person name="Badger J.H."/>
            <person name="Coutinho P.M."/>
            <person name="Demir E."/>
            <person name="Dubchak I."/>
            <person name="Gentemann C."/>
            <person name="Eikrem W."/>
            <person name="Gready J.E."/>
            <person name="John U."/>
            <person name="Lanier W."/>
            <person name="Lindquist E.A."/>
            <person name="Lucas S."/>
            <person name="Mayer K.F."/>
            <person name="Moreau H."/>
            <person name="Not F."/>
            <person name="Otillar R."/>
            <person name="Panaud O."/>
            <person name="Pangilinan J."/>
            <person name="Paulsen I."/>
            <person name="Piegu B."/>
            <person name="Poliakov A."/>
            <person name="Robbens S."/>
            <person name="Schmutz J."/>
            <person name="Toulza E."/>
            <person name="Wyss T."/>
            <person name="Zelensky A."/>
            <person name="Zhou K."/>
            <person name="Armbrust E.V."/>
            <person name="Bhattacharya D."/>
            <person name="Goodenough U.W."/>
            <person name="Van de Peer Y."/>
            <person name="Grigoriev I.V."/>
        </authorList>
    </citation>
    <scope>NUCLEOTIDE SEQUENCE [LARGE SCALE GENOMIC DNA]</scope>
    <source>
        <strain evidence="3 4">CCMP1545</strain>
    </source>
</reference>
<name>C1N5K2_MICPC</name>
<feature type="compositionally biased region" description="Polar residues" evidence="1">
    <location>
        <begin position="1"/>
        <end position="10"/>
    </location>
</feature>
<feature type="compositionally biased region" description="Low complexity" evidence="1">
    <location>
        <begin position="197"/>
        <end position="211"/>
    </location>
</feature>
<dbReference type="KEGG" id="mpp:MICPUCDRAFT_52952"/>
<evidence type="ECO:0000256" key="1">
    <source>
        <dbReference type="SAM" id="MobiDB-lite"/>
    </source>
</evidence>
<feature type="compositionally biased region" description="Low complexity" evidence="1">
    <location>
        <begin position="39"/>
        <end position="48"/>
    </location>
</feature>
<dbReference type="RefSeq" id="XP_003063378.1">
    <property type="nucleotide sequence ID" value="XM_003063332.1"/>
</dbReference>
<feature type="transmembrane region" description="Helical" evidence="2">
    <location>
        <begin position="272"/>
        <end position="300"/>
    </location>
</feature>